<protein>
    <recommendedName>
        <fullName evidence="1">Calcineurin-like phosphoesterase domain-containing protein</fullName>
    </recommendedName>
</protein>
<organism evidence="2">
    <name type="scientific">viral metagenome</name>
    <dbReference type="NCBI Taxonomy" id="1070528"/>
    <lineage>
        <taxon>unclassified sequences</taxon>
        <taxon>metagenomes</taxon>
        <taxon>organismal metagenomes</taxon>
    </lineage>
</organism>
<dbReference type="Gene3D" id="3.60.21.10">
    <property type="match status" value="1"/>
</dbReference>
<name>A0A6C0I6Z4_9ZZZZ</name>
<dbReference type="AlphaFoldDB" id="A0A6C0I6Z4"/>
<evidence type="ECO:0000259" key="1">
    <source>
        <dbReference type="Pfam" id="PF00149"/>
    </source>
</evidence>
<dbReference type="PANTHER" id="PTHR37844:SF1">
    <property type="entry name" value="CALCINEURIN-LIKE PHOSPHOESTERASE DOMAIN-CONTAINING PROTEIN"/>
    <property type="match status" value="1"/>
</dbReference>
<sequence length="266" mass="31632">MKFTFQVFSDLHQEFITNIFKLPPKADYLFLAGDIHNIGKNNFKPFFDYVSENWKQVFYVPGNHEYYHNSKTINELKCEYRDFFDNYRNVHYIDDGIVTIKFDHYVVIVIGSTLWSSVSSTNNINDFKQIKEEPGKIITKEHFNQLHDNSVTYIHKQVEMISENENVIILTHFPPVQKNTSSPIHQNVEEYIRNYFSSNIITQFKQYSHQIKCWIHGHTHYSNDFIEPETNIRVLSNQLGYIQEFRNIVNKNNIMKDDGVFEININ</sequence>
<dbReference type="PANTHER" id="PTHR37844">
    <property type="entry name" value="SER/THR PROTEIN PHOSPHATASE SUPERFAMILY (AFU_ORTHOLOGUE AFUA_1G14840)"/>
    <property type="match status" value="1"/>
</dbReference>
<feature type="domain" description="Calcineurin-like phosphoesterase" evidence="1">
    <location>
        <begin position="7"/>
        <end position="221"/>
    </location>
</feature>
<dbReference type="Pfam" id="PF00149">
    <property type="entry name" value="Metallophos"/>
    <property type="match status" value="1"/>
</dbReference>
<proteinExistence type="predicted"/>
<dbReference type="GO" id="GO:0016787">
    <property type="term" value="F:hydrolase activity"/>
    <property type="evidence" value="ECO:0007669"/>
    <property type="project" value="InterPro"/>
</dbReference>
<dbReference type="EMBL" id="MN740110">
    <property type="protein sequence ID" value="QHT88167.1"/>
    <property type="molecule type" value="Genomic_DNA"/>
</dbReference>
<dbReference type="SUPFAM" id="SSF56300">
    <property type="entry name" value="Metallo-dependent phosphatases"/>
    <property type="match status" value="1"/>
</dbReference>
<accession>A0A6C0I6Z4</accession>
<reference evidence="2" key="1">
    <citation type="journal article" date="2020" name="Nature">
        <title>Giant virus diversity and host interactions through global metagenomics.</title>
        <authorList>
            <person name="Schulz F."/>
            <person name="Roux S."/>
            <person name="Paez-Espino D."/>
            <person name="Jungbluth S."/>
            <person name="Walsh D.A."/>
            <person name="Denef V.J."/>
            <person name="McMahon K.D."/>
            <person name="Konstantinidis K.T."/>
            <person name="Eloe-Fadrosh E.A."/>
            <person name="Kyrpides N.C."/>
            <person name="Woyke T."/>
        </authorList>
    </citation>
    <scope>NUCLEOTIDE SEQUENCE</scope>
    <source>
        <strain evidence="2">GVMAG-M-3300023184-24</strain>
    </source>
</reference>
<evidence type="ECO:0000313" key="2">
    <source>
        <dbReference type="EMBL" id="QHT88167.1"/>
    </source>
</evidence>
<dbReference type="InterPro" id="IPR029052">
    <property type="entry name" value="Metallo-depent_PP-like"/>
</dbReference>
<dbReference type="InterPro" id="IPR004843">
    <property type="entry name" value="Calcineurin-like_PHP"/>
</dbReference>